<protein>
    <submittedName>
        <fullName evidence="1">Uncharacterized protein</fullName>
    </submittedName>
</protein>
<keyword evidence="1" id="KW-0614">Plasmid</keyword>
<evidence type="ECO:0000313" key="1">
    <source>
        <dbReference type="EMBL" id="AGA31648.1"/>
    </source>
</evidence>
<evidence type="ECO:0000313" key="2">
    <source>
        <dbReference type="Proteomes" id="UP000010798"/>
    </source>
</evidence>
<keyword evidence="2" id="KW-1185">Reference proteome</keyword>
<dbReference type="Proteomes" id="UP000010798">
    <property type="component" value="Plasmid pSINAC02"/>
</dbReference>
<accession>L0DRK2</accession>
<organism evidence="1 2">
    <name type="scientific">Singulisphaera acidiphila (strain ATCC BAA-1392 / DSM 18658 / VKM B-2454 / MOB10)</name>
    <dbReference type="NCBI Taxonomy" id="886293"/>
    <lineage>
        <taxon>Bacteria</taxon>
        <taxon>Pseudomonadati</taxon>
        <taxon>Planctomycetota</taxon>
        <taxon>Planctomycetia</taxon>
        <taxon>Isosphaerales</taxon>
        <taxon>Isosphaeraceae</taxon>
        <taxon>Singulisphaera</taxon>
    </lineage>
</organism>
<sequence length="215" mass="23074">MSKEDGPALLAVASFVVSAISLVSSWEANHIAKQSYERSTGRVLPYFHVNCKTNHVLIVDGAPSDPGTVPVLIHNDGSESIQGVRLEISMDIAWGGNGAYNQTIPPTQFTHEFSEILQPGSTASLDILPEVIKHAKGIKIPRGIDQSYWTACSVSCSAKLVGESHFASAVKDNGYRTNNCSFGLTWQPTAKSNPSPLNFGVNLGTPEKVRAAPNR</sequence>
<proteinExistence type="predicted"/>
<dbReference type="AlphaFoldDB" id="L0DRK2"/>
<reference evidence="1 2" key="1">
    <citation type="submission" date="2012-02" db="EMBL/GenBank/DDBJ databases">
        <title>Complete sequence of plasmid 2 of Singulisphaera acidiphila DSM 18658.</title>
        <authorList>
            <consortium name="US DOE Joint Genome Institute (JGI-PGF)"/>
            <person name="Lucas S."/>
            <person name="Copeland A."/>
            <person name="Lapidus A."/>
            <person name="Glavina del Rio T."/>
            <person name="Dalin E."/>
            <person name="Tice H."/>
            <person name="Bruce D."/>
            <person name="Goodwin L."/>
            <person name="Pitluck S."/>
            <person name="Peters L."/>
            <person name="Ovchinnikova G."/>
            <person name="Chertkov O."/>
            <person name="Kyrpides N."/>
            <person name="Mavromatis K."/>
            <person name="Ivanova N."/>
            <person name="Brettin T."/>
            <person name="Detter J.C."/>
            <person name="Han C."/>
            <person name="Larimer F."/>
            <person name="Land M."/>
            <person name="Hauser L."/>
            <person name="Markowitz V."/>
            <person name="Cheng J.-F."/>
            <person name="Hugenholtz P."/>
            <person name="Woyke T."/>
            <person name="Wu D."/>
            <person name="Tindall B."/>
            <person name="Pomrenke H."/>
            <person name="Brambilla E."/>
            <person name="Klenk H.-P."/>
            <person name="Eisen J.A."/>
        </authorList>
    </citation>
    <scope>NUCLEOTIDE SEQUENCE [LARGE SCALE GENOMIC DNA]</scope>
    <source>
        <strain evidence="2">ATCC BAA-1392 / DSM 18658 / VKM B-2454 / MOB10</strain>
        <plasmid evidence="1 2">pSINAC02</plasmid>
    </source>
</reference>
<gene>
    <name evidence="1" type="ordered locus">Sinac_7617</name>
</gene>
<dbReference type="HOGENOM" id="CLU_1282500_0_0_0"/>
<dbReference type="EMBL" id="CP003366">
    <property type="protein sequence ID" value="AGA31648.1"/>
    <property type="molecule type" value="Genomic_DNA"/>
</dbReference>
<geneLocation type="plasmid" evidence="1 2">
    <name>pSINAC02</name>
</geneLocation>
<dbReference type="KEGG" id="saci:Sinac_7617"/>
<name>L0DRK2_SINAD</name>